<dbReference type="InterPro" id="IPR036875">
    <property type="entry name" value="Znf_CCHC_sf"/>
</dbReference>
<dbReference type="SMART" id="SM00343">
    <property type="entry name" value="ZnF_C2HC"/>
    <property type="match status" value="2"/>
</dbReference>
<comment type="caution">
    <text evidence="4">The sequence shown here is derived from an EMBL/GenBank/DDBJ whole genome shotgun (WGS) entry which is preliminary data.</text>
</comment>
<sequence length="684" mass="77905">STKIQFRSIFVAFHFITLQRLLSVLISLEDPDISFQQVVSESLVIEFGDSYEDPANDPSTTTTNITSGEAGTKLGRTVTLTTEDMQKKKNDVKTRTTLLLSLPDEHQLRFSTYKTTRELWAAILKTFGGNEATKKTKKNLLKQKYGNFRAEGSETLEQTFTRLQVIVGQPQFMDVEVKQDDLNQKFLTSLAPEWLMHTIVWRNKSDLDTMSLDDLYNHLKVYETEVQKKTEPNTQNMAFISSAKHSRGNDEGNTASVYTASSNVPTASVNVATIDEDDMEEMDIKWNMALLSMRADKFWKKTWKKISIQRLDVARFDKSKVKCFNYHKMGHFARECRAPRNQDRGRRDNYRQGSKTEEQAPKALMAIDGELETLKQEKEVVDGKLAGLLTASKDLDNLIKSQRSDKSKEGLGYTVVPPPPAQLYLSPKKDLSWTGLPECADDTVTNYSRPSPTEESSSEEDQNRNPSVSENVASPITPKPFVKFVKASDSKSKSNTDEKETPNKPPVRGNQRNWNNLKSHQLGPDFVMKKKACFNYGDFNHLAYECRKRVKRETTRSQNNTYKSPSHRPVVHRPNRSPMRSMRPKMNCACSNRTSFNKSAHSYTNRPFQRKSAVKTQYRAPWMSIVNKNFPPVNRKFSTGSRNFPTVNRKFFTASRKFPTGSTKNPTADMGMKGKAVKPSTCWT</sequence>
<feature type="compositionally biased region" description="Basic residues" evidence="1">
    <location>
        <begin position="565"/>
        <end position="575"/>
    </location>
</feature>
<evidence type="ECO:0000313" key="4">
    <source>
        <dbReference type="EMBL" id="GEZ05758.1"/>
    </source>
</evidence>
<name>A0A699I4C9_TANCI</name>
<keyword evidence="2" id="KW-0732">Signal</keyword>
<dbReference type="InterPro" id="IPR001878">
    <property type="entry name" value="Znf_CCHC"/>
</dbReference>
<feature type="region of interest" description="Disordered" evidence="1">
    <location>
        <begin position="657"/>
        <end position="684"/>
    </location>
</feature>
<feature type="region of interest" description="Disordered" evidence="1">
    <location>
        <begin position="554"/>
        <end position="584"/>
    </location>
</feature>
<evidence type="ECO:0000256" key="1">
    <source>
        <dbReference type="SAM" id="MobiDB-lite"/>
    </source>
</evidence>
<organism evidence="4">
    <name type="scientific">Tanacetum cinerariifolium</name>
    <name type="common">Dalmatian daisy</name>
    <name type="synonym">Chrysanthemum cinerariifolium</name>
    <dbReference type="NCBI Taxonomy" id="118510"/>
    <lineage>
        <taxon>Eukaryota</taxon>
        <taxon>Viridiplantae</taxon>
        <taxon>Streptophyta</taxon>
        <taxon>Embryophyta</taxon>
        <taxon>Tracheophyta</taxon>
        <taxon>Spermatophyta</taxon>
        <taxon>Magnoliopsida</taxon>
        <taxon>eudicotyledons</taxon>
        <taxon>Gunneridae</taxon>
        <taxon>Pentapetalae</taxon>
        <taxon>asterids</taxon>
        <taxon>campanulids</taxon>
        <taxon>Asterales</taxon>
        <taxon>Asteraceae</taxon>
        <taxon>Asteroideae</taxon>
        <taxon>Anthemideae</taxon>
        <taxon>Anthemidinae</taxon>
        <taxon>Tanacetum</taxon>
    </lineage>
</organism>
<feature type="compositionally biased region" description="Polar residues" evidence="1">
    <location>
        <begin position="510"/>
        <end position="519"/>
    </location>
</feature>
<evidence type="ECO:0000259" key="3">
    <source>
        <dbReference type="SMART" id="SM00343"/>
    </source>
</evidence>
<accession>A0A699I4C9</accession>
<evidence type="ECO:0000256" key="2">
    <source>
        <dbReference type="SAM" id="SignalP"/>
    </source>
</evidence>
<dbReference type="Pfam" id="PF14223">
    <property type="entry name" value="Retrotran_gag_2"/>
    <property type="match status" value="1"/>
</dbReference>
<feature type="region of interest" description="Disordered" evidence="1">
    <location>
        <begin position="402"/>
        <end position="519"/>
    </location>
</feature>
<feature type="non-terminal residue" evidence="4">
    <location>
        <position position="1"/>
    </location>
</feature>
<dbReference type="SUPFAM" id="SSF57756">
    <property type="entry name" value="Retrovirus zinc finger-like domains"/>
    <property type="match status" value="1"/>
</dbReference>
<feature type="domain" description="CCHC-type" evidence="3">
    <location>
        <begin position="532"/>
        <end position="548"/>
    </location>
</feature>
<reference evidence="4" key="1">
    <citation type="journal article" date="2019" name="Sci. Rep.">
        <title>Draft genome of Tanacetum cinerariifolium, the natural source of mosquito coil.</title>
        <authorList>
            <person name="Yamashiro T."/>
            <person name="Shiraishi A."/>
            <person name="Satake H."/>
            <person name="Nakayama K."/>
        </authorList>
    </citation>
    <scope>NUCLEOTIDE SEQUENCE</scope>
</reference>
<dbReference type="GO" id="GO:0008270">
    <property type="term" value="F:zinc ion binding"/>
    <property type="evidence" value="ECO:0007669"/>
    <property type="project" value="InterPro"/>
</dbReference>
<feature type="signal peptide" evidence="2">
    <location>
        <begin position="1"/>
        <end position="23"/>
    </location>
</feature>
<dbReference type="GO" id="GO:0003676">
    <property type="term" value="F:nucleic acid binding"/>
    <property type="evidence" value="ECO:0007669"/>
    <property type="project" value="InterPro"/>
</dbReference>
<gene>
    <name evidence="4" type="ORF">Tci_477731</name>
</gene>
<feature type="region of interest" description="Disordered" evidence="1">
    <location>
        <begin position="337"/>
        <end position="363"/>
    </location>
</feature>
<feature type="compositionally biased region" description="Basic and acidic residues" evidence="1">
    <location>
        <begin position="337"/>
        <end position="360"/>
    </location>
</feature>
<feature type="compositionally biased region" description="Polar residues" evidence="1">
    <location>
        <begin position="464"/>
        <end position="474"/>
    </location>
</feature>
<feature type="compositionally biased region" description="Basic and acidic residues" evidence="1">
    <location>
        <begin position="486"/>
        <end position="502"/>
    </location>
</feature>
<dbReference type="Gene3D" id="4.10.60.10">
    <property type="entry name" value="Zinc finger, CCHC-type"/>
    <property type="match status" value="1"/>
</dbReference>
<proteinExistence type="predicted"/>
<dbReference type="AlphaFoldDB" id="A0A699I4C9"/>
<feature type="chain" id="PRO_5025639484" description="CCHC-type domain-containing protein" evidence="2">
    <location>
        <begin position="24"/>
        <end position="684"/>
    </location>
</feature>
<dbReference type="EMBL" id="BKCJ010236458">
    <property type="protein sequence ID" value="GEZ05758.1"/>
    <property type="molecule type" value="Genomic_DNA"/>
</dbReference>
<feature type="domain" description="CCHC-type" evidence="3">
    <location>
        <begin position="322"/>
        <end position="338"/>
    </location>
</feature>
<protein>
    <recommendedName>
        <fullName evidence="3">CCHC-type domain-containing protein</fullName>
    </recommendedName>
</protein>